<name>A0A7M1QUY8_9ACTO</name>
<dbReference type="AlphaFoldDB" id="A0A7M1QUY8"/>
<keyword evidence="3" id="KW-1185">Reference proteome</keyword>
<protein>
    <recommendedName>
        <fullName evidence="4">Lipoprotein</fullName>
    </recommendedName>
</protein>
<keyword evidence="1" id="KW-0732">Signal</keyword>
<accession>A0A8A5U5P2</accession>
<organism evidence="2 3">
    <name type="scientific">Trueperella pecoris</name>
    <dbReference type="NCBI Taxonomy" id="2733571"/>
    <lineage>
        <taxon>Bacteria</taxon>
        <taxon>Bacillati</taxon>
        <taxon>Actinomycetota</taxon>
        <taxon>Actinomycetes</taxon>
        <taxon>Actinomycetales</taxon>
        <taxon>Actinomycetaceae</taxon>
        <taxon>Trueperella</taxon>
    </lineage>
</organism>
<evidence type="ECO:0000313" key="2">
    <source>
        <dbReference type="EMBL" id="QOR45809.1"/>
    </source>
</evidence>
<gene>
    <name evidence="2" type="ORF">INS88_00790</name>
</gene>
<evidence type="ECO:0008006" key="4">
    <source>
        <dbReference type="Google" id="ProtNLM"/>
    </source>
</evidence>
<dbReference type="PROSITE" id="PS51257">
    <property type="entry name" value="PROKAR_LIPOPROTEIN"/>
    <property type="match status" value="1"/>
</dbReference>
<dbReference type="RefSeq" id="WP_197551275.1">
    <property type="nucleotide sequence ID" value="NZ_CP063213.1"/>
</dbReference>
<reference evidence="2 3" key="1">
    <citation type="submission" date="2020-10" db="EMBL/GenBank/DDBJ databases">
        <title>Trueperella pecoris sp. nov. isolated from bovine and porcine specimens.</title>
        <authorList>
            <person name="Schoenecker L."/>
            <person name="Schnydrig P."/>
            <person name="Brodard I."/>
            <person name="Thomann A."/>
            <person name="Hemphill A."/>
            <person name="Rodriguez-Campos S."/>
            <person name="Perreten V."/>
            <person name="Jores J."/>
            <person name="Kittl S."/>
        </authorList>
    </citation>
    <scope>NUCLEOTIDE SEQUENCE [LARGE SCALE GENOMIC DNA]</scope>
    <source>
        <strain evidence="2 3">15A0121</strain>
    </source>
</reference>
<proteinExistence type="predicted"/>
<sequence>MKTKFFAALAIATLALAGCSDSTDAKGTEATKTAGTSLRGEYNSVDELKAAATEAGYKCASWTPGDWNQGTCSEKDFFGVFPNKGSRSAYMHKAEATGESFTALVGDNWYIAGEEADLTALEGKLKGKITKVEGAPQATETAK</sequence>
<accession>A0A7M1QUY8</accession>
<evidence type="ECO:0000313" key="3">
    <source>
        <dbReference type="Proteomes" id="UP000595053"/>
    </source>
</evidence>
<feature type="chain" id="PRO_5038699991" description="Lipoprotein" evidence="1">
    <location>
        <begin position="18"/>
        <end position="143"/>
    </location>
</feature>
<dbReference type="Proteomes" id="UP000595053">
    <property type="component" value="Chromosome"/>
</dbReference>
<feature type="signal peptide" evidence="1">
    <location>
        <begin position="1"/>
        <end position="17"/>
    </location>
</feature>
<evidence type="ECO:0000256" key="1">
    <source>
        <dbReference type="SAM" id="SignalP"/>
    </source>
</evidence>
<dbReference type="EMBL" id="CP063213">
    <property type="protein sequence ID" value="QOR45809.1"/>
    <property type="molecule type" value="Genomic_DNA"/>
</dbReference>